<protein>
    <submittedName>
        <fullName evidence="1">Uncharacterized protein</fullName>
    </submittedName>
</protein>
<proteinExistence type="predicted"/>
<gene>
    <name evidence="1" type="ORF">SAMN02910451_01902</name>
</gene>
<reference evidence="2" key="1">
    <citation type="submission" date="2016-10" db="EMBL/GenBank/DDBJ databases">
        <authorList>
            <person name="Varghese N."/>
            <person name="Submissions S."/>
        </authorList>
    </citation>
    <scope>NUCLEOTIDE SEQUENCE [LARGE SCALE GENOMIC DNA]</scope>
    <source>
        <strain evidence="2">XBD2006</strain>
    </source>
</reference>
<evidence type="ECO:0000313" key="2">
    <source>
        <dbReference type="Proteomes" id="UP000183047"/>
    </source>
</evidence>
<dbReference type="RefSeq" id="WP_074462479.1">
    <property type="nucleotide sequence ID" value="NZ_FMUR01000010.1"/>
</dbReference>
<dbReference type="OrthoDB" id="2001471at2"/>
<keyword evidence="2" id="KW-1185">Reference proteome</keyword>
<dbReference type="Proteomes" id="UP000183047">
    <property type="component" value="Unassembled WGS sequence"/>
</dbReference>
<sequence>MPRVNLSLTQELYDRIENAANKEKITVNYYICEMLEEIFGRKDTYDYTVAVGNMIKEAKKMDEEFTLSDLPTFAGVNEILVEREIKESPAQVRARLGKMFNEAVRKGTAKGIDRATTIKNGEEQLKFYSRAAVYVNRLGKQKKEGD</sequence>
<dbReference type="AlphaFoldDB" id="A0A1G5EBS8"/>
<name>A0A1G5EBS8_9FIRM</name>
<dbReference type="EMBL" id="FMUR01000010">
    <property type="protein sequence ID" value="SCY24365.1"/>
    <property type="molecule type" value="Genomic_DNA"/>
</dbReference>
<accession>A0A1G5EBS8</accession>
<dbReference type="GO" id="GO:0006355">
    <property type="term" value="P:regulation of DNA-templated transcription"/>
    <property type="evidence" value="ECO:0007669"/>
    <property type="project" value="InterPro"/>
</dbReference>
<dbReference type="InterPro" id="IPR013321">
    <property type="entry name" value="Arc_rbn_hlx_hlx"/>
</dbReference>
<evidence type="ECO:0000313" key="1">
    <source>
        <dbReference type="EMBL" id="SCY24365.1"/>
    </source>
</evidence>
<organism evidence="1 2">
    <name type="scientific">Butyrivibrio hungatei</name>
    <dbReference type="NCBI Taxonomy" id="185008"/>
    <lineage>
        <taxon>Bacteria</taxon>
        <taxon>Bacillati</taxon>
        <taxon>Bacillota</taxon>
        <taxon>Clostridia</taxon>
        <taxon>Lachnospirales</taxon>
        <taxon>Lachnospiraceae</taxon>
        <taxon>Butyrivibrio</taxon>
    </lineage>
</organism>
<dbReference type="SUPFAM" id="SSF47598">
    <property type="entry name" value="Ribbon-helix-helix"/>
    <property type="match status" value="1"/>
</dbReference>
<dbReference type="Gene3D" id="1.10.1220.10">
    <property type="entry name" value="Met repressor-like"/>
    <property type="match status" value="1"/>
</dbReference>
<dbReference type="InterPro" id="IPR010985">
    <property type="entry name" value="Ribbon_hlx_hlx"/>
</dbReference>